<dbReference type="Pfam" id="PF03302">
    <property type="entry name" value="VSP"/>
    <property type="match status" value="1"/>
</dbReference>
<keyword evidence="1" id="KW-1133">Transmembrane helix</keyword>
<feature type="transmembrane region" description="Helical" evidence="1">
    <location>
        <begin position="257"/>
        <end position="281"/>
    </location>
</feature>
<dbReference type="PANTHER" id="PTHR23275:SF100">
    <property type="entry name" value="EGF-LIKE DOMAIN-CONTAINING PROTEIN"/>
    <property type="match status" value="1"/>
</dbReference>
<accession>V6TTM0</accession>
<dbReference type="InterPro" id="IPR006212">
    <property type="entry name" value="Furin_repeat"/>
</dbReference>
<keyword evidence="1" id="KW-0472">Membrane</keyword>
<sequence>MKNECMASCPAGTYDDNSICKPCHVSCAECNNNAEATSCTACYPGHVLNRTTDSSPIGTCIPECTGRYAENCETGMCTAVLGGSKYCSKCKSGFVPVDGLCVSATARVPNGCTPGTDGTCSACKDAYFKESGGCYKAGAFPGNAICTTATGGSCTMCVSSGQNPQGQSCPTCPVGCSKCSGNSGSETCSECLAGYYKSGTSCVKCDTDDSNIKGVPNCVSCKEPSGASGTVTCYVTQTPTVDPTDPSVNKGGLPTGAIAGISVAVIAVVGGLVGFLCWWFVCRGKA</sequence>
<dbReference type="SMART" id="SM00181">
    <property type="entry name" value="EGF"/>
    <property type="match status" value="3"/>
</dbReference>
<dbReference type="SMART" id="SM00261">
    <property type="entry name" value="FU"/>
    <property type="match status" value="3"/>
</dbReference>
<dbReference type="Proteomes" id="UP000018040">
    <property type="component" value="Unassembled WGS sequence"/>
</dbReference>
<dbReference type="PANTHER" id="PTHR23275">
    <property type="entry name" value="CABRIOLET.-RELATED"/>
    <property type="match status" value="1"/>
</dbReference>
<evidence type="ECO:0000313" key="3">
    <source>
        <dbReference type="EMBL" id="ESU41944.1"/>
    </source>
</evidence>
<dbReference type="InterPro" id="IPR000742">
    <property type="entry name" value="EGF"/>
</dbReference>
<gene>
    <name evidence="3" type="ORF">GSB_152594</name>
</gene>
<feature type="domain" description="EGF-like" evidence="2">
    <location>
        <begin position="63"/>
        <end position="102"/>
    </location>
</feature>
<proteinExistence type="predicted"/>
<dbReference type="InterPro" id="IPR005127">
    <property type="entry name" value="Giardia_VSP"/>
</dbReference>
<comment type="caution">
    <text evidence="3">The sequence shown here is derived from an EMBL/GenBank/DDBJ whole genome shotgun (WGS) entry which is preliminary data.</text>
</comment>
<evidence type="ECO:0000256" key="1">
    <source>
        <dbReference type="SAM" id="Phobius"/>
    </source>
</evidence>
<dbReference type="OrthoDB" id="300641at2759"/>
<feature type="domain" description="EGF-like" evidence="2">
    <location>
        <begin position="22"/>
        <end position="61"/>
    </location>
</feature>
<dbReference type="Gene3D" id="2.10.220.10">
    <property type="entry name" value="Hormone Receptor, Insulin-like Growth Factor Receptor 1, Chain A, domain 2"/>
    <property type="match status" value="1"/>
</dbReference>
<dbReference type="InterPro" id="IPR009030">
    <property type="entry name" value="Growth_fac_rcpt_cys_sf"/>
</dbReference>
<reference evidence="4" key="1">
    <citation type="submission" date="2012-02" db="EMBL/GenBank/DDBJ databases">
        <title>Genome sequencing of Giardia lamblia Genotypes A2 and B isolates (DH and GS) and comparative analysis with the genomes of Genotypes A1 and E (WB and Pig).</title>
        <authorList>
            <person name="Adam R."/>
            <person name="Dahlstrom E."/>
            <person name="Martens C."/>
            <person name="Bruno D."/>
            <person name="Barbian K."/>
            <person name="Porcella S.F."/>
            <person name="Nash T."/>
        </authorList>
    </citation>
    <scope>NUCLEOTIDE SEQUENCE</scope>
    <source>
        <strain evidence="4">GS</strain>
    </source>
</reference>
<organism evidence="3 4">
    <name type="scientific">Giardia intestinalis</name>
    <name type="common">Giardia lamblia</name>
    <dbReference type="NCBI Taxonomy" id="5741"/>
    <lineage>
        <taxon>Eukaryota</taxon>
        <taxon>Metamonada</taxon>
        <taxon>Diplomonadida</taxon>
        <taxon>Hexamitidae</taxon>
        <taxon>Giardiinae</taxon>
        <taxon>Giardia</taxon>
    </lineage>
</organism>
<dbReference type="InterPro" id="IPR052798">
    <property type="entry name" value="Giardia_VSA"/>
</dbReference>
<evidence type="ECO:0000259" key="2">
    <source>
        <dbReference type="SMART" id="SM00181"/>
    </source>
</evidence>
<protein>
    <submittedName>
        <fullName evidence="3">Variant-specific surface protein</fullName>
    </submittedName>
</protein>
<reference evidence="3 4" key="2">
    <citation type="journal article" date="2013" name="Genome Biol. Evol.">
        <title>Genome sequencing of Giardia lamblia genotypes A2 and B isolates (DH and GS) and comparative analysis with the genomes of genotypes A1 and E (WB and Pig).</title>
        <authorList>
            <person name="Adam R.D."/>
            <person name="Dahlstrom E.W."/>
            <person name="Martens C.A."/>
            <person name="Bruno D.P."/>
            <person name="Barbian K.D."/>
            <person name="Ricklefs S.M."/>
            <person name="Hernandez M.M."/>
            <person name="Narla N.P."/>
            <person name="Patel R.B."/>
            <person name="Porcella S.F."/>
            <person name="Nash T.E."/>
        </authorList>
    </citation>
    <scope>NUCLEOTIDE SEQUENCE [LARGE SCALE GENOMIC DNA]</scope>
    <source>
        <strain evidence="3 4">GS</strain>
    </source>
</reference>
<dbReference type="EMBL" id="AHHH01000102">
    <property type="protein sequence ID" value="ESU41944.1"/>
    <property type="molecule type" value="Genomic_DNA"/>
</dbReference>
<dbReference type="AlphaFoldDB" id="V6TTM0"/>
<feature type="domain" description="EGF-like" evidence="2">
    <location>
        <begin position="171"/>
        <end position="203"/>
    </location>
</feature>
<evidence type="ECO:0000313" key="4">
    <source>
        <dbReference type="Proteomes" id="UP000018040"/>
    </source>
</evidence>
<dbReference type="SUPFAM" id="SSF57184">
    <property type="entry name" value="Growth factor receptor domain"/>
    <property type="match status" value="2"/>
</dbReference>
<name>V6TTM0_GIAIN</name>
<keyword evidence="1" id="KW-0812">Transmembrane</keyword>